<sequence length="207" mass="20725">MDPELQILPAILFLLLYQEHQRRRRRPRWAVAGGPSLGSWAVAGGALLGSWAVAGGALLGSWAVAGAGLLCSEDGAGSGLLGSEDGAGAGLLGSEDGAGAGLLGSEDGAGGALLGSRDDGGLFRLGAPSVMAPQGPDVLGDGTPNILLMVGAALQEMYRGRREVITNCAVKAPSTGTCEEMAESSSVPTAGGPVDNGGKKFDYHLQV</sequence>
<protein>
    <submittedName>
        <fullName evidence="1">Uncharacterized protein</fullName>
    </submittedName>
</protein>
<name>A0AAV7QGC8_PLEWA</name>
<gene>
    <name evidence="1" type="ORF">NDU88_005575</name>
</gene>
<reference evidence="1" key="1">
    <citation type="journal article" date="2022" name="bioRxiv">
        <title>Sequencing and chromosome-scale assembly of the giantPleurodeles waltlgenome.</title>
        <authorList>
            <person name="Brown T."/>
            <person name="Elewa A."/>
            <person name="Iarovenko S."/>
            <person name="Subramanian E."/>
            <person name="Araus A.J."/>
            <person name="Petzold A."/>
            <person name="Susuki M."/>
            <person name="Suzuki K.-i.T."/>
            <person name="Hayashi T."/>
            <person name="Toyoda A."/>
            <person name="Oliveira C."/>
            <person name="Osipova E."/>
            <person name="Leigh N.D."/>
            <person name="Simon A."/>
            <person name="Yun M.H."/>
        </authorList>
    </citation>
    <scope>NUCLEOTIDE SEQUENCE</scope>
    <source>
        <strain evidence="1">20211129_DDA</strain>
        <tissue evidence="1">Liver</tissue>
    </source>
</reference>
<accession>A0AAV7QGC8</accession>
<dbReference type="AlphaFoldDB" id="A0AAV7QGC8"/>
<evidence type="ECO:0000313" key="2">
    <source>
        <dbReference type="Proteomes" id="UP001066276"/>
    </source>
</evidence>
<proteinExistence type="predicted"/>
<comment type="caution">
    <text evidence="1">The sequence shown here is derived from an EMBL/GenBank/DDBJ whole genome shotgun (WGS) entry which is preliminary data.</text>
</comment>
<organism evidence="1 2">
    <name type="scientific">Pleurodeles waltl</name>
    <name type="common">Iberian ribbed newt</name>
    <dbReference type="NCBI Taxonomy" id="8319"/>
    <lineage>
        <taxon>Eukaryota</taxon>
        <taxon>Metazoa</taxon>
        <taxon>Chordata</taxon>
        <taxon>Craniata</taxon>
        <taxon>Vertebrata</taxon>
        <taxon>Euteleostomi</taxon>
        <taxon>Amphibia</taxon>
        <taxon>Batrachia</taxon>
        <taxon>Caudata</taxon>
        <taxon>Salamandroidea</taxon>
        <taxon>Salamandridae</taxon>
        <taxon>Pleurodelinae</taxon>
        <taxon>Pleurodeles</taxon>
    </lineage>
</organism>
<dbReference type="EMBL" id="JANPWB010000010">
    <property type="protein sequence ID" value="KAJ1139200.1"/>
    <property type="molecule type" value="Genomic_DNA"/>
</dbReference>
<evidence type="ECO:0000313" key="1">
    <source>
        <dbReference type="EMBL" id="KAJ1139200.1"/>
    </source>
</evidence>
<keyword evidence="2" id="KW-1185">Reference proteome</keyword>
<dbReference type="Proteomes" id="UP001066276">
    <property type="component" value="Chromosome 6"/>
</dbReference>